<evidence type="ECO:0000313" key="2">
    <source>
        <dbReference type="EMBL" id="ETS87042.1"/>
    </source>
</evidence>
<dbReference type="GeneID" id="19265883"/>
<accession>W3XNE7</accession>
<feature type="compositionally biased region" description="Acidic residues" evidence="1">
    <location>
        <begin position="82"/>
        <end position="97"/>
    </location>
</feature>
<evidence type="ECO:0000313" key="3">
    <source>
        <dbReference type="Proteomes" id="UP000030651"/>
    </source>
</evidence>
<evidence type="ECO:0000256" key="1">
    <source>
        <dbReference type="SAM" id="MobiDB-lite"/>
    </source>
</evidence>
<sequence>MQSTAVHKNARLYVLIRPEQINRVLDSMNTSNSQPFFARLVHLPCPGLADVDEGDQKDAVDPPYAVVPSYQEMPPNRIMPDGEAERDDDNNDNESSNDADKKRRKYKDIDAEDDDANDNGSKH</sequence>
<organism evidence="2 3">
    <name type="scientific">Pestalotiopsis fici (strain W106-1 / CGMCC3.15140)</name>
    <dbReference type="NCBI Taxonomy" id="1229662"/>
    <lineage>
        <taxon>Eukaryota</taxon>
        <taxon>Fungi</taxon>
        <taxon>Dikarya</taxon>
        <taxon>Ascomycota</taxon>
        <taxon>Pezizomycotina</taxon>
        <taxon>Sordariomycetes</taxon>
        <taxon>Xylariomycetidae</taxon>
        <taxon>Amphisphaeriales</taxon>
        <taxon>Sporocadaceae</taxon>
        <taxon>Pestalotiopsis</taxon>
    </lineage>
</organism>
<feature type="region of interest" description="Disordered" evidence="1">
    <location>
        <begin position="47"/>
        <end position="123"/>
    </location>
</feature>
<dbReference type="RefSeq" id="XP_007827642.1">
    <property type="nucleotide sequence ID" value="XM_007829451.1"/>
</dbReference>
<proteinExistence type="predicted"/>
<protein>
    <submittedName>
        <fullName evidence="2">Uncharacterized protein</fullName>
    </submittedName>
</protein>
<keyword evidence="3" id="KW-1185">Reference proteome</keyword>
<gene>
    <name evidence="2" type="ORF">PFICI_00870</name>
</gene>
<name>W3XNE7_PESFW</name>
<dbReference type="HOGENOM" id="CLU_2016056_0_0_1"/>
<dbReference type="AlphaFoldDB" id="W3XNE7"/>
<dbReference type="KEGG" id="pfy:PFICI_00870"/>
<dbReference type="EMBL" id="KI912109">
    <property type="protein sequence ID" value="ETS87042.1"/>
    <property type="molecule type" value="Genomic_DNA"/>
</dbReference>
<reference evidence="3" key="1">
    <citation type="journal article" date="2015" name="BMC Genomics">
        <title>Genomic and transcriptomic analysis of the endophytic fungus Pestalotiopsis fici reveals its lifestyle and high potential for synthesis of natural products.</title>
        <authorList>
            <person name="Wang X."/>
            <person name="Zhang X."/>
            <person name="Liu L."/>
            <person name="Xiang M."/>
            <person name="Wang W."/>
            <person name="Sun X."/>
            <person name="Che Y."/>
            <person name="Guo L."/>
            <person name="Liu G."/>
            <person name="Guo L."/>
            <person name="Wang C."/>
            <person name="Yin W.B."/>
            <person name="Stadler M."/>
            <person name="Zhang X."/>
            <person name="Liu X."/>
        </authorList>
    </citation>
    <scope>NUCLEOTIDE SEQUENCE [LARGE SCALE GENOMIC DNA]</scope>
    <source>
        <strain evidence="3">W106-1 / CGMCC3.15140</strain>
    </source>
</reference>
<dbReference type="InParanoid" id="W3XNE7"/>
<dbReference type="Proteomes" id="UP000030651">
    <property type="component" value="Unassembled WGS sequence"/>
</dbReference>